<keyword evidence="2" id="KW-0812">Transmembrane</keyword>
<evidence type="ECO:0000313" key="4">
    <source>
        <dbReference type="Proteomes" id="UP000299102"/>
    </source>
</evidence>
<gene>
    <name evidence="3" type="ORF">EVAR_97469_1</name>
</gene>
<dbReference type="Proteomes" id="UP000299102">
    <property type="component" value="Unassembled WGS sequence"/>
</dbReference>
<protein>
    <submittedName>
        <fullName evidence="3">Uncharacterized protein</fullName>
    </submittedName>
</protein>
<sequence length="278" mass="30454">MTSECAILRCGPAAGSDHESGIYVKKFISQPPSCSCDIKKIPPPRLRVDHTHGRRLYIKLQTKIARSEKSTATLKSPRPPPIDPRVLGEGVSRGEGRSQGGGGGRWRSLLHLGEEKAFADERAIRTLYRAALHQTRPSHLILTYIYITHASVYPLYSPHDDLAPLPPSPAPPAGGPRCRRRAGARLHCCSVSAKLFNHTFLDLGFIRPPPPLRGFARVGFFLFSLGVVIYTYLSLKCSHTDAPDQVTSETGKLRCFVRHGASGMAEVKQRIGQSISGT</sequence>
<keyword evidence="4" id="KW-1185">Reference proteome</keyword>
<evidence type="ECO:0000313" key="3">
    <source>
        <dbReference type="EMBL" id="GBP56047.1"/>
    </source>
</evidence>
<feature type="transmembrane region" description="Helical" evidence="2">
    <location>
        <begin position="214"/>
        <end position="233"/>
    </location>
</feature>
<evidence type="ECO:0000256" key="1">
    <source>
        <dbReference type="SAM" id="MobiDB-lite"/>
    </source>
</evidence>
<proteinExistence type="predicted"/>
<dbReference type="EMBL" id="BGZK01000683">
    <property type="protein sequence ID" value="GBP56047.1"/>
    <property type="molecule type" value="Genomic_DNA"/>
</dbReference>
<dbReference type="AlphaFoldDB" id="A0A4C1X153"/>
<organism evidence="3 4">
    <name type="scientific">Eumeta variegata</name>
    <name type="common">Bagworm moth</name>
    <name type="synonym">Eumeta japonica</name>
    <dbReference type="NCBI Taxonomy" id="151549"/>
    <lineage>
        <taxon>Eukaryota</taxon>
        <taxon>Metazoa</taxon>
        <taxon>Ecdysozoa</taxon>
        <taxon>Arthropoda</taxon>
        <taxon>Hexapoda</taxon>
        <taxon>Insecta</taxon>
        <taxon>Pterygota</taxon>
        <taxon>Neoptera</taxon>
        <taxon>Endopterygota</taxon>
        <taxon>Lepidoptera</taxon>
        <taxon>Glossata</taxon>
        <taxon>Ditrysia</taxon>
        <taxon>Tineoidea</taxon>
        <taxon>Psychidae</taxon>
        <taxon>Oiketicinae</taxon>
        <taxon>Eumeta</taxon>
    </lineage>
</organism>
<keyword evidence="2" id="KW-0472">Membrane</keyword>
<keyword evidence="2" id="KW-1133">Transmembrane helix</keyword>
<evidence type="ECO:0000256" key="2">
    <source>
        <dbReference type="SAM" id="Phobius"/>
    </source>
</evidence>
<reference evidence="3 4" key="1">
    <citation type="journal article" date="2019" name="Commun. Biol.">
        <title>The bagworm genome reveals a unique fibroin gene that provides high tensile strength.</title>
        <authorList>
            <person name="Kono N."/>
            <person name="Nakamura H."/>
            <person name="Ohtoshi R."/>
            <person name="Tomita M."/>
            <person name="Numata K."/>
            <person name="Arakawa K."/>
        </authorList>
    </citation>
    <scope>NUCLEOTIDE SEQUENCE [LARGE SCALE GENOMIC DNA]</scope>
</reference>
<comment type="caution">
    <text evidence="3">The sequence shown here is derived from an EMBL/GenBank/DDBJ whole genome shotgun (WGS) entry which is preliminary data.</text>
</comment>
<name>A0A4C1X153_EUMVA</name>
<feature type="compositionally biased region" description="Gly residues" evidence="1">
    <location>
        <begin position="91"/>
        <end position="105"/>
    </location>
</feature>
<feature type="region of interest" description="Disordered" evidence="1">
    <location>
        <begin position="68"/>
        <end position="106"/>
    </location>
</feature>
<accession>A0A4C1X153</accession>